<dbReference type="PRINTS" id="PR00079">
    <property type="entry name" value="G6PDHDRGNASE"/>
</dbReference>
<keyword evidence="5 7" id="KW-0560">Oxidoreductase</keyword>
<feature type="binding site" evidence="7">
    <location>
        <position position="155"/>
    </location>
    <ligand>
        <name>NADP(+)</name>
        <dbReference type="ChEBI" id="CHEBI:58349"/>
    </ligand>
</feature>
<dbReference type="EC" id="1.1.1.49" evidence="7"/>
<feature type="binding site" evidence="7">
    <location>
        <position position="185"/>
    </location>
    <ligand>
        <name>substrate</name>
    </ligand>
</feature>
<dbReference type="InterPro" id="IPR022675">
    <property type="entry name" value="G6P_DH_C"/>
</dbReference>
<comment type="pathway">
    <text evidence="1 7">Carbohydrate degradation; pentose phosphate pathway; D-ribulose 5-phosphate from D-glucose 6-phosphate (oxidative stage): step 1/3.</text>
</comment>
<dbReference type="EMBL" id="ADNY01000036">
    <property type="protein sequence ID" value="EFG55390.1"/>
    <property type="molecule type" value="Genomic_DNA"/>
</dbReference>
<dbReference type="NCBIfam" id="TIGR00871">
    <property type="entry name" value="zwf"/>
    <property type="match status" value="1"/>
</dbReference>
<feature type="binding site" evidence="7">
    <location>
        <begin position="93"/>
        <end position="94"/>
    </location>
    <ligand>
        <name>NADP(+)</name>
        <dbReference type="ChEBI" id="CHEBI:58349"/>
    </ligand>
</feature>
<evidence type="ECO:0000259" key="8">
    <source>
        <dbReference type="Pfam" id="PF00479"/>
    </source>
</evidence>
<dbReference type="GO" id="GO:0005829">
    <property type="term" value="C:cytosol"/>
    <property type="evidence" value="ECO:0007669"/>
    <property type="project" value="TreeGrafter"/>
</dbReference>
<dbReference type="SUPFAM" id="SSF51735">
    <property type="entry name" value="NAD(P)-binding Rossmann-fold domains"/>
    <property type="match status" value="1"/>
</dbReference>
<comment type="catalytic activity">
    <reaction evidence="7">
        <text>D-glucose 6-phosphate + NADP(+) = 6-phospho-D-glucono-1,5-lactone + NADPH + H(+)</text>
        <dbReference type="Rhea" id="RHEA:15841"/>
        <dbReference type="ChEBI" id="CHEBI:15378"/>
        <dbReference type="ChEBI" id="CHEBI:57783"/>
        <dbReference type="ChEBI" id="CHEBI:57955"/>
        <dbReference type="ChEBI" id="CHEBI:58349"/>
        <dbReference type="ChEBI" id="CHEBI:61548"/>
        <dbReference type="EC" id="1.1.1.49"/>
    </reaction>
</comment>
<feature type="domain" description="Glucose-6-phosphate dehydrogenase C-terminal" evidence="9">
    <location>
        <begin position="197"/>
        <end position="486"/>
    </location>
</feature>
<dbReference type="Gene3D" id="3.40.50.720">
    <property type="entry name" value="NAD(P)-binding Rossmann-like Domain"/>
    <property type="match status" value="1"/>
</dbReference>
<dbReference type="eggNOG" id="COG0364">
    <property type="taxonomic scope" value="Bacteria"/>
</dbReference>
<comment type="function">
    <text evidence="7">Catalyzes the oxidation of glucose 6-phosphate to 6-phosphogluconolactone.</text>
</comment>
<dbReference type="GO" id="GO:0004345">
    <property type="term" value="F:glucose-6-phosphate dehydrogenase activity"/>
    <property type="evidence" value="ECO:0007669"/>
    <property type="project" value="UniProtKB-UniRule"/>
</dbReference>
<proteinExistence type="inferred from homology"/>
<dbReference type="GO" id="GO:0006006">
    <property type="term" value="P:glucose metabolic process"/>
    <property type="evidence" value="ECO:0007669"/>
    <property type="project" value="UniProtKB-KW"/>
</dbReference>
<dbReference type="Gene3D" id="3.30.360.10">
    <property type="entry name" value="Dihydrodipicolinate Reductase, domain 2"/>
    <property type="match status" value="1"/>
</dbReference>
<evidence type="ECO:0000256" key="3">
    <source>
        <dbReference type="ARBA" id="ARBA00022526"/>
    </source>
</evidence>
<feature type="binding site" evidence="7">
    <location>
        <position position="52"/>
    </location>
    <ligand>
        <name>NADP(+)</name>
        <dbReference type="ChEBI" id="CHEBI:58349"/>
    </ligand>
</feature>
<evidence type="ECO:0000256" key="7">
    <source>
        <dbReference type="HAMAP-Rule" id="MF_00966"/>
    </source>
</evidence>
<feature type="binding site" evidence="7">
    <location>
        <position position="189"/>
    </location>
    <ligand>
        <name>substrate</name>
    </ligand>
</feature>
<evidence type="ECO:0000313" key="11">
    <source>
        <dbReference type="Proteomes" id="UP000004069"/>
    </source>
</evidence>
<gene>
    <name evidence="7 10" type="primary">zwf</name>
    <name evidence="10" type="ORF">HMPREF0493_0980</name>
</gene>
<comment type="similarity">
    <text evidence="2 7">Belongs to the glucose-6-phosphate dehydrogenase family.</text>
</comment>
<evidence type="ECO:0000256" key="5">
    <source>
        <dbReference type="ARBA" id="ARBA00023002"/>
    </source>
</evidence>
<organism evidence="10 11">
    <name type="scientific">Lactobacillus amylolyticus DSM 11664</name>
    <dbReference type="NCBI Taxonomy" id="585524"/>
    <lineage>
        <taxon>Bacteria</taxon>
        <taxon>Bacillati</taxon>
        <taxon>Bacillota</taxon>
        <taxon>Bacilli</taxon>
        <taxon>Lactobacillales</taxon>
        <taxon>Lactobacillaceae</taxon>
        <taxon>Lactobacillus</taxon>
    </lineage>
</organism>
<dbReference type="InterPro" id="IPR022674">
    <property type="entry name" value="G6P_DH_NAD-bd"/>
</dbReference>
<dbReference type="Pfam" id="PF02781">
    <property type="entry name" value="G6PD_C"/>
    <property type="match status" value="1"/>
</dbReference>
<dbReference type="Pfam" id="PF00479">
    <property type="entry name" value="G6PD_N"/>
    <property type="match status" value="1"/>
</dbReference>
<accession>D4YTW9</accession>
<keyword evidence="6 7" id="KW-0119">Carbohydrate metabolism</keyword>
<dbReference type="GO" id="GO:0009051">
    <property type="term" value="P:pentose-phosphate shunt, oxidative branch"/>
    <property type="evidence" value="ECO:0007669"/>
    <property type="project" value="TreeGrafter"/>
</dbReference>
<dbReference type="PANTHER" id="PTHR23429">
    <property type="entry name" value="GLUCOSE-6-PHOSPHATE 1-DEHYDROGENASE G6PD"/>
    <property type="match status" value="1"/>
</dbReference>
<feature type="binding site" evidence="7">
    <location>
        <position position="242"/>
    </location>
    <ligand>
        <name>substrate</name>
    </ligand>
</feature>
<evidence type="ECO:0000256" key="2">
    <source>
        <dbReference type="ARBA" id="ARBA00009975"/>
    </source>
</evidence>
<comment type="caution">
    <text evidence="10">The sequence shown here is derived from an EMBL/GenBank/DDBJ whole genome shotgun (WGS) entry which is preliminary data.</text>
</comment>
<name>D4YTW9_9LACO</name>
<dbReference type="AlphaFoldDB" id="D4YTW9"/>
<feature type="binding site" evidence="7">
    <location>
        <position position="223"/>
    </location>
    <ligand>
        <name>substrate</name>
    </ligand>
</feature>
<evidence type="ECO:0000313" key="10">
    <source>
        <dbReference type="EMBL" id="EFG55390.1"/>
    </source>
</evidence>
<dbReference type="PIRSF" id="PIRSF000110">
    <property type="entry name" value="G6PD"/>
    <property type="match status" value="1"/>
</dbReference>
<feature type="domain" description="Glucose-6-phosphate dehydrogenase NAD-binding" evidence="8">
    <location>
        <begin position="15"/>
        <end position="194"/>
    </location>
</feature>
<evidence type="ECO:0000256" key="6">
    <source>
        <dbReference type="ARBA" id="ARBA00023277"/>
    </source>
</evidence>
<evidence type="ECO:0000259" key="9">
    <source>
        <dbReference type="Pfam" id="PF02781"/>
    </source>
</evidence>
<feature type="active site" description="Proton acceptor" evidence="7">
    <location>
        <position position="247"/>
    </location>
</feature>
<dbReference type="SUPFAM" id="SSF55347">
    <property type="entry name" value="Glyceraldehyde-3-phosphate dehydrogenase-like, C-terminal domain"/>
    <property type="match status" value="1"/>
</dbReference>
<feature type="binding site" evidence="7">
    <location>
        <position position="348"/>
    </location>
    <ligand>
        <name>substrate</name>
    </ligand>
</feature>
<dbReference type="InterPro" id="IPR036291">
    <property type="entry name" value="NAD(P)-bd_dom_sf"/>
</dbReference>
<sequence>MKWRYKMKNIPVVMIIFGGSGDLAHRKLYPALFNLYEQGLIHDNFAVIGTARRPWSHEYLRGQVSDAIHETHTEVDENDVKDFTSHFYYQSHDVTNVEHYVTLKELAQELDDRYSAQGNRLFYMAMAPRFFGTIATHIDDQHLTGSGFNRIVVEKPFGRDLKSAEELNKQITASFSENEIFRIDHYLGKEMIQNILPMRFTNPLIKNIWNKGNLKNIQVTFAERLGVEARGEYYETSGALRDMVQNHIFQIITLLAMPEPENISSEAIHKAKQELLESLIIPNAEQVKKDFVRGQYAGSDTTFAYKKEPKVNPNSLTETYVAGKVKFERGPIADVPIYFRTGKKFKEKKNRIDIVLKHINTPYGQAYSNNITIEIDPKSRIFITINGKKISEEGIRRENLDYTFSKSELAEVPDGYECLLHDVFVNDSTNFTHWSELKRYWMFIDAIEDAWQKENEAGNPDIVQYAPYRMGPTESNHIFESPTEHWIYE</sequence>
<evidence type="ECO:0000256" key="4">
    <source>
        <dbReference type="ARBA" id="ARBA00022857"/>
    </source>
</evidence>
<keyword evidence="4 7" id="KW-0521">NADP</keyword>
<feature type="binding site" evidence="7">
    <location>
        <position position="343"/>
    </location>
    <ligand>
        <name>substrate</name>
    </ligand>
</feature>
<dbReference type="UniPathway" id="UPA00115">
    <property type="reaction ID" value="UER00408"/>
</dbReference>
<dbReference type="STRING" id="83683.B1745_01805"/>
<dbReference type="GO" id="GO:0050661">
    <property type="term" value="F:NADP binding"/>
    <property type="evidence" value="ECO:0007669"/>
    <property type="project" value="UniProtKB-UniRule"/>
</dbReference>
<dbReference type="Proteomes" id="UP000004069">
    <property type="component" value="Unassembled WGS sequence"/>
</dbReference>
<dbReference type="HAMAP" id="MF_00966">
    <property type="entry name" value="G6PD"/>
    <property type="match status" value="1"/>
</dbReference>
<dbReference type="InterPro" id="IPR019796">
    <property type="entry name" value="G6P_DH_AS"/>
</dbReference>
<keyword evidence="11" id="KW-1185">Reference proteome</keyword>
<keyword evidence="3 7" id="KW-0313">Glucose metabolism</keyword>
<dbReference type="PANTHER" id="PTHR23429:SF0">
    <property type="entry name" value="GLUCOSE-6-PHOSPHATE 1-DEHYDROGENASE"/>
    <property type="match status" value="1"/>
</dbReference>
<comment type="caution">
    <text evidence="7">Lacks conserved residue(s) required for the propagation of feature annotation.</text>
</comment>
<dbReference type="PROSITE" id="PS00069">
    <property type="entry name" value="G6P_DEHYDROGENASE"/>
    <property type="match status" value="1"/>
</dbReference>
<protein>
    <recommendedName>
        <fullName evidence="7">Glucose-6-phosphate 1-dehydrogenase</fullName>
        <shortName evidence="7">G6PD</shortName>
        <ecNumber evidence="7">1.1.1.49</ecNumber>
    </recommendedName>
</protein>
<reference evidence="10 11" key="1">
    <citation type="submission" date="2010-04" db="EMBL/GenBank/DDBJ databases">
        <authorList>
            <person name="Muzny D."/>
            <person name="Qin X."/>
            <person name="Deng J."/>
            <person name="Jiang H."/>
            <person name="Liu Y."/>
            <person name="Qu J."/>
            <person name="Song X.-Z."/>
            <person name="Zhang L."/>
            <person name="Thornton R."/>
            <person name="Coyle M."/>
            <person name="Francisco L."/>
            <person name="Jackson L."/>
            <person name="Javaid M."/>
            <person name="Korchina V."/>
            <person name="Kovar C."/>
            <person name="Mata R."/>
            <person name="Mathew T."/>
            <person name="Ngo R."/>
            <person name="Nguyen L."/>
            <person name="Nguyen N."/>
            <person name="Okwuonu G."/>
            <person name="Ongeri F."/>
            <person name="Pham C."/>
            <person name="Simmons D."/>
            <person name="Wilczek-Boney K."/>
            <person name="Hale W."/>
            <person name="Jakkamsetti A."/>
            <person name="Pham P."/>
            <person name="Ruth R."/>
            <person name="San Lucas F."/>
            <person name="Warren J."/>
            <person name="Zhang J."/>
            <person name="Zhao Z."/>
            <person name="Zhou C."/>
            <person name="Zhu D."/>
            <person name="Lee S."/>
            <person name="Bess C."/>
            <person name="Blankenburg K."/>
            <person name="Forbes L."/>
            <person name="Fu Q."/>
            <person name="Gubbala S."/>
            <person name="Hirani K."/>
            <person name="Jayaseelan J.C."/>
            <person name="Lara F."/>
            <person name="Munidasa M."/>
            <person name="Palculict T."/>
            <person name="Patil S."/>
            <person name="Pu L.-L."/>
            <person name="Saada N."/>
            <person name="Tang L."/>
            <person name="Weissenberger G."/>
            <person name="Zhu Y."/>
            <person name="Hemphill L."/>
            <person name="Shang Y."/>
            <person name="Youmans B."/>
            <person name="Ayvaz T."/>
            <person name="Ross M."/>
            <person name="Santibanez J."/>
            <person name="Aqrawi P."/>
            <person name="Gross S."/>
            <person name="Joshi V."/>
            <person name="Fowler G."/>
            <person name="Nazareth L."/>
            <person name="Reid J."/>
            <person name="Worley K."/>
            <person name="Petrosino J."/>
            <person name="Highlander S."/>
            <person name="Gibbs R."/>
        </authorList>
    </citation>
    <scope>NUCLEOTIDE SEQUENCE [LARGE SCALE GENOMIC DNA]</scope>
    <source>
        <strain evidence="10 11">DSM 11664</strain>
    </source>
</reference>
<evidence type="ECO:0000256" key="1">
    <source>
        <dbReference type="ARBA" id="ARBA00004937"/>
    </source>
</evidence>
<dbReference type="InterPro" id="IPR001282">
    <property type="entry name" value="G6P_DH"/>
</dbReference>